<feature type="compositionally biased region" description="Basic and acidic residues" evidence="1">
    <location>
        <begin position="107"/>
        <end position="119"/>
    </location>
</feature>
<protein>
    <submittedName>
        <fullName evidence="2">Uncharacterized protein</fullName>
    </submittedName>
</protein>
<gene>
    <name evidence="2" type="ORF">CI109_101828</name>
</gene>
<evidence type="ECO:0000256" key="1">
    <source>
        <dbReference type="SAM" id="MobiDB-lite"/>
    </source>
</evidence>
<reference evidence="2" key="1">
    <citation type="submission" date="2017-08" db="EMBL/GenBank/DDBJ databases">
        <authorList>
            <person name="Cuomo C."/>
            <person name="Billmyre B."/>
            <person name="Heitman J."/>
        </authorList>
    </citation>
    <scope>NUCLEOTIDE SEQUENCE</scope>
    <source>
        <strain evidence="2">CBS 12478</strain>
    </source>
</reference>
<evidence type="ECO:0000313" key="3">
    <source>
        <dbReference type="Proteomes" id="UP000322225"/>
    </source>
</evidence>
<evidence type="ECO:0000313" key="2">
    <source>
        <dbReference type="EMBL" id="WWD17387.1"/>
    </source>
</evidence>
<dbReference type="GeneID" id="43586351"/>
<dbReference type="AlphaFoldDB" id="A0A5M6C687"/>
<feature type="region of interest" description="Disordered" evidence="1">
    <location>
        <begin position="76"/>
        <end position="123"/>
    </location>
</feature>
<dbReference type="Proteomes" id="UP000322225">
    <property type="component" value="Chromosome 3"/>
</dbReference>
<name>A0A5M6C687_9TREE</name>
<dbReference type="EMBL" id="CP144053">
    <property type="protein sequence ID" value="WWD17387.1"/>
    <property type="molecule type" value="Genomic_DNA"/>
</dbReference>
<sequence>MQRPSEQMAKLRQLKNDVSSLSTDIDYLTQTLLTPPQKMIDSVPLNEDTSLLGVEKRPARPPSRLSGWTSNLKLTRQKSNKKRNLPSRSTKYDNIDETPLLTSAAVEGRRGSDDSDKTLVEPSPLSSGVFTAEELLKLLAGPISTMQRLTNEVVAIGGSGGELEVKNIGVELLGIAERSQTLLTNLQCFETETAHVVTSTDKQVDKLDLEMKTLMLQALIKKVQFEQDRLRSFRPMATPVMAVDPLSHPSPYPRAPSIPTKSGAAPSFSRNPFILQATNLPLLASQSASHPSPSAPIKITRPITPSLEVEDEINLSDRSGKAPQYSSFVANSQSSATWAMNVVRLGSFQASALFSPSPIAVRRAVRDETRAGRQLMS</sequence>
<reference evidence="2" key="2">
    <citation type="submission" date="2024-01" db="EMBL/GenBank/DDBJ databases">
        <title>Comparative genomics of Cryptococcus and Kwoniella reveals pathogenesis evolution and contrasting modes of karyotype evolution via chromosome fusion or intercentromeric recombination.</title>
        <authorList>
            <person name="Coelho M.A."/>
            <person name="David-Palma M."/>
            <person name="Shea T."/>
            <person name="Bowers K."/>
            <person name="McGinley-Smith S."/>
            <person name="Mohammad A.W."/>
            <person name="Gnirke A."/>
            <person name="Yurkov A.M."/>
            <person name="Nowrousian M."/>
            <person name="Sun S."/>
            <person name="Cuomo C.A."/>
            <person name="Heitman J."/>
        </authorList>
    </citation>
    <scope>NUCLEOTIDE SEQUENCE</scope>
    <source>
        <strain evidence="2">CBS 12478</strain>
    </source>
</reference>
<organism evidence="2 3">
    <name type="scientific">Kwoniella shandongensis</name>
    <dbReference type="NCBI Taxonomy" id="1734106"/>
    <lineage>
        <taxon>Eukaryota</taxon>
        <taxon>Fungi</taxon>
        <taxon>Dikarya</taxon>
        <taxon>Basidiomycota</taxon>
        <taxon>Agaricomycotina</taxon>
        <taxon>Tremellomycetes</taxon>
        <taxon>Tremellales</taxon>
        <taxon>Cryptococcaceae</taxon>
        <taxon>Kwoniella</taxon>
    </lineage>
</organism>
<accession>A0A5M6C687</accession>
<keyword evidence="3" id="KW-1185">Reference proteome</keyword>
<proteinExistence type="predicted"/>
<dbReference type="OrthoDB" id="2565398at2759"/>
<dbReference type="RefSeq" id="XP_031863178.1">
    <property type="nucleotide sequence ID" value="XM_032002241.1"/>
</dbReference>
<dbReference type="KEGG" id="ksn:43586351"/>
<feature type="compositionally biased region" description="Basic residues" evidence="1">
    <location>
        <begin position="76"/>
        <end position="85"/>
    </location>
</feature>